<dbReference type="OrthoDB" id="4473235at2759"/>
<keyword evidence="2" id="KW-1185">Reference proteome</keyword>
<gene>
    <name evidence="1" type="ORF">BO72DRAFT_494761</name>
</gene>
<dbReference type="EMBL" id="KZ824635">
    <property type="protein sequence ID" value="RAK78921.1"/>
    <property type="molecule type" value="Genomic_DNA"/>
</dbReference>
<dbReference type="Proteomes" id="UP000249789">
    <property type="component" value="Unassembled WGS sequence"/>
</dbReference>
<protein>
    <submittedName>
        <fullName evidence="1">Uncharacterized protein</fullName>
    </submittedName>
</protein>
<reference evidence="1 2" key="1">
    <citation type="submission" date="2018-02" db="EMBL/GenBank/DDBJ databases">
        <title>The genomes of Aspergillus section Nigri reveals drivers in fungal speciation.</title>
        <authorList>
            <consortium name="DOE Joint Genome Institute"/>
            <person name="Vesth T.C."/>
            <person name="Nybo J."/>
            <person name="Theobald S."/>
            <person name="Brandl J."/>
            <person name="Frisvad J.C."/>
            <person name="Nielsen K.F."/>
            <person name="Lyhne E.K."/>
            <person name="Kogle M.E."/>
            <person name="Kuo A."/>
            <person name="Riley R."/>
            <person name="Clum A."/>
            <person name="Nolan M."/>
            <person name="Lipzen A."/>
            <person name="Salamov A."/>
            <person name="Henrissat B."/>
            <person name="Wiebenga A."/>
            <person name="De vries R.P."/>
            <person name="Grigoriev I.V."/>
            <person name="Mortensen U.H."/>
            <person name="Andersen M.R."/>
            <person name="Baker S.E."/>
        </authorList>
    </citation>
    <scope>NUCLEOTIDE SEQUENCE [LARGE SCALE GENOMIC DNA]</scope>
    <source>
        <strain evidence="1 2">CBS 313.89</strain>
    </source>
</reference>
<dbReference type="GeneID" id="63865826"/>
<dbReference type="AlphaFoldDB" id="A0A8G1RY32"/>
<accession>A0A8G1RY32</accession>
<proteinExistence type="predicted"/>
<organism evidence="1 2">
    <name type="scientific">Aspergillus fijiensis CBS 313.89</name>
    <dbReference type="NCBI Taxonomy" id="1448319"/>
    <lineage>
        <taxon>Eukaryota</taxon>
        <taxon>Fungi</taxon>
        <taxon>Dikarya</taxon>
        <taxon>Ascomycota</taxon>
        <taxon>Pezizomycotina</taxon>
        <taxon>Eurotiomycetes</taxon>
        <taxon>Eurotiomycetidae</taxon>
        <taxon>Eurotiales</taxon>
        <taxon>Aspergillaceae</taxon>
        <taxon>Aspergillus</taxon>
    </lineage>
</organism>
<dbReference type="RefSeq" id="XP_040802931.1">
    <property type="nucleotide sequence ID" value="XM_040948493.1"/>
</dbReference>
<sequence>MATQHIEALAAILHHILANYFPEEQSFQIPATPITPTSPSAKNCEAPIFYQVLTASNTKGVAFFTILITAPIAWPQAATPDFQKTLQTRCVEILRCHWARHTPGDSRPPAVGAVVVGDELRLCWDLSVPGTPGLKRMIESVMGRKLDEHSRTMHAHSRDWAFVGAVLKEVKDFLKPWISSGKVDDRVENGDEEEITAELADAYLKALEAGVLPPM</sequence>
<evidence type="ECO:0000313" key="1">
    <source>
        <dbReference type="EMBL" id="RAK78921.1"/>
    </source>
</evidence>
<name>A0A8G1RY32_9EURO</name>
<evidence type="ECO:0000313" key="2">
    <source>
        <dbReference type="Proteomes" id="UP000249789"/>
    </source>
</evidence>
<dbReference type="VEuPathDB" id="FungiDB:BO72DRAFT_494761"/>